<protein>
    <submittedName>
        <fullName evidence="2">Uncharacterized protein</fullName>
    </submittedName>
</protein>
<comment type="caution">
    <text evidence="2">The sequence shown here is derived from an EMBL/GenBank/DDBJ whole genome shotgun (WGS) entry which is preliminary data.</text>
</comment>
<evidence type="ECO:0000313" key="2">
    <source>
        <dbReference type="EMBL" id="KAK7265762.1"/>
    </source>
</evidence>
<proteinExistence type="predicted"/>
<feature type="region of interest" description="Disordered" evidence="1">
    <location>
        <begin position="1"/>
        <end position="26"/>
    </location>
</feature>
<gene>
    <name evidence="2" type="ORF">RJT34_33385</name>
</gene>
<accession>A0AAN9I4K7</accession>
<dbReference type="EMBL" id="JAYKXN010000008">
    <property type="protein sequence ID" value="KAK7265762.1"/>
    <property type="molecule type" value="Genomic_DNA"/>
</dbReference>
<organism evidence="2 3">
    <name type="scientific">Clitoria ternatea</name>
    <name type="common">Butterfly pea</name>
    <dbReference type="NCBI Taxonomy" id="43366"/>
    <lineage>
        <taxon>Eukaryota</taxon>
        <taxon>Viridiplantae</taxon>
        <taxon>Streptophyta</taxon>
        <taxon>Embryophyta</taxon>
        <taxon>Tracheophyta</taxon>
        <taxon>Spermatophyta</taxon>
        <taxon>Magnoliopsida</taxon>
        <taxon>eudicotyledons</taxon>
        <taxon>Gunneridae</taxon>
        <taxon>Pentapetalae</taxon>
        <taxon>rosids</taxon>
        <taxon>fabids</taxon>
        <taxon>Fabales</taxon>
        <taxon>Fabaceae</taxon>
        <taxon>Papilionoideae</taxon>
        <taxon>50 kb inversion clade</taxon>
        <taxon>NPAAA clade</taxon>
        <taxon>indigoferoid/millettioid clade</taxon>
        <taxon>Phaseoleae</taxon>
        <taxon>Clitoria</taxon>
    </lineage>
</organism>
<feature type="compositionally biased region" description="Low complexity" evidence="1">
    <location>
        <begin position="1"/>
        <end position="12"/>
    </location>
</feature>
<dbReference type="AlphaFoldDB" id="A0AAN9I4K7"/>
<evidence type="ECO:0000256" key="1">
    <source>
        <dbReference type="SAM" id="MobiDB-lite"/>
    </source>
</evidence>
<feature type="region of interest" description="Disordered" evidence="1">
    <location>
        <begin position="67"/>
        <end position="89"/>
    </location>
</feature>
<dbReference type="Proteomes" id="UP001359559">
    <property type="component" value="Unassembled WGS sequence"/>
</dbReference>
<evidence type="ECO:0000313" key="3">
    <source>
        <dbReference type="Proteomes" id="UP001359559"/>
    </source>
</evidence>
<name>A0AAN9I4K7_CLITE</name>
<reference evidence="2 3" key="1">
    <citation type="submission" date="2024-01" db="EMBL/GenBank/DDBJ databases">
        <title>The genomes of 5 underutilized Papilionoideae crops provide insights into root nodulation and disease resistance.</title>
        <authorList>
            <person name="Yuan L."/>
        </authorList>
    </citation>
    <scope>NUCLEOTIDE SEQUENCE [LARGE SCALE GENOMIC DNA]</scope>
    <source>
        <strain evidence="2">LY-2023</strain>
        <tissue evidence="2">Leaf</tissue>
    </source>
</reference>
<keyword evidence="3" id="KW-1185">Reference proteome</keyword>
<sequence>MAQTTQQTSSPFKTPPTSPQHLPLTNATASTSLHLNHSLINNPNNSETRCREIDVTSAYNYRKLDAATGTRDGGTGLNDKKKKVEQKPKTKERRFVVFFL</sequence>